<evidence type="ECO:0000313" key="2">
    <source>
        <dbReference type="Proteomes" id="UP000008743"/>
    </source>
</evidence>
<accession>A0A0D2X1G8</accession>
<organism evidence="1 2">
    <name type="scientific">Capsaspora owczarzaki (strain ATCC 30864)</name>
    <dbReference type="NCBI Taxonomy" id="595528"/>
    <lineage>
        <taxon>Eukaryota</taxon>
        <taxon>Filasterea</taxon>
        <taxon>Capsaspora</taxon>
    </lineage>
</organism>
<reference evidence="2" key="1">
    <citation type="submission" date="2011-02" db="EMBL/GenBank/DDBJ databases">
        <title>The Genome Sequence of Capsaspora owczarzaki ATCC 30864.</title>
        <authorList>
            <person name="Russ C."/>
            <person name="Cuomo C."/>
            <person name="Burger G."/>
            <person name="Gray M.W."/>
            <person name="Holland P.W.H."/>
            <person name="King N."/>
            <person name="Lang F.B.F."/>
            <person name="Roger A.J."/>
            <person name="Ruiz-Trillo I."/>
            <person name="Young S.K."/>
            <person name="Zeng Q."/>
            <person name="Gargeya S."/>
            <person name="Alvarado L."/>
            <person name="Berlin A."/>
            <person name="Chapman S.B."/>
            <person name="Chen Z."/>
            <person name="Freedman E."/>
            <person name="Gellesch M."/>
            <person name="Goldberg J."/>
            <person name="Griggs A."/>
            <person name="Gujja S."/>
            <person name="Heilman E."/>
            <person name="Heiman D."/>
            <person name="Howarth C."/>
            <person name="Mehta T."/>
            <person name="Neiman D."/>
            <person name="Pearson M."/>
            <person name="Roberts A."/>
            <person name="Saif S."/>
            <person name="Shea T."/>
            <person name="Shenoy N."/>
            <person name="Sisk P."/>
            <person name="Stolte C."/>
            <person name="Sykes S."/>
            <person name="White J."/>
            <person name="Yandava C."/>
            <person name="Haas B."/>
            <person name="Nusbaum C."/>
            <person name="Birren B."/>
        </authorList>
    </citation>
    <scope>NUCLEOTIDE SEQUENCE</scope>
    <source>
        <strain evidence="2">ATCC 30864</strain>
    </source>
</reference>
<sequence>MRLKMRHQSAAELGFLQVGVEFAALKEAAWRAWPTLLAVDQRPGKEAARLVPGVLLAWSLGAELLPVVTPSALRPSVQGVRLAWHPKAGLLAVVKPTTNLAWRLGAGLRPVGNPRALKQSVQPKARWH</sequence>
<keyword evidence="2" id="KW-1185">Reference proteome</keyword>
<dbReference type="InParanoid" id="A0A0D2X1G8"/>
<proteinExistence type="predicted"/>
<dbReference type="EMBL" id="KE346362">
    <property type="protein sequence ID" value="KJE90784.1"/>
    <property type="molecule type" value="Genomic_DNA"/>
</dbReference>
<protein>
    <submittedName>
        <fullName evidence="1">Uncharacterized protein</fullName>
    </submittedName>
</protein>
<gene>
    <name evidence="1" type="ORF">CAOG_009487</name>
</gene>
<name>A0A0D2X1G8_CAPO3</name>
<evidence type="ECO:0000313" key="1">
    <source>
        <dbReference type="EMBL" id="KJE90784.1"/>
    </source>
</evidence>
<dbReference type="AlphaFoldDB" id="A0A0D2X1G8"/>
<dbReference type="Proteomes" id="UP000008743">
    <property type="component" value="Unassembled WGS sequence"/>
</dbReference>